<organism evidence="1">
    <name type="scientific">Desulfobacca acetoxidans</name>
    <dbReference type="NCBI Taxonomy" id="60893"/>
    <lineage>
        <taxon>Bacteria</taxon>
        <taxon>Pseudomonadati</taxon>
        <taxon>Thermodesulfobacteriota</taxon>
        <taxon>Desulfobaccia</taxon>
        <taxon>Desulfobaccales</taxon>
        <taxon>Desulfobaccaceae</taxon>
        <taxon>Desulfobacca</taxon>
    </lineage>
</organism>
<dbReference type="GO" id="GO:0016853">
    <property type="term" value="F:isomerase activity"/>
    <property type="evidence" value="ECO:0007669"/>
    <property type="project" value="UniProtKB-KW"/>
</dbReference>
<gene>
    <name evidence="1" type="ORF">ENV52_12150</name>
</gene>
<reference evidence="1" key="1">
    <citation type="journal article" date="2020" name="mSystems">
        <title>Genome- and Community-Level Interaction Insights into Carbon Utilization and Element Cycling Functions of Hydrothermarchaeota in Hydrothermal Sediment.</title>
        <authorList>
            <person name="Zhou Z."/>
            <person name="Liu Y."/>
            <person name="Xu W."/>
            <person name="Pan J."/>
            <person name="Luo Z.H."/>
            <person name="Li M."/>
        </authorList>
    </citation>
    <scope>NUCLEOTIDE SEQUENCE [LARGE SCALE GENOMIC DNA]</scope>
    <source>
        <strain evidence="1">SpSt-767</strain>
    </source>
</reference>
<name>A0A7V6A543_9BACT</name>
<dbReference type="InterPro" id="IPR036237">
    <property type="entry name" value="Xyl_isomerase-like_sf"/>
</dbReference>
<dbReference type="Gene3D" id="3.20.20.150">
    <property type="entry name" value="Divalent-metal-dependent TIM barrel enzymes"/>
    <property type="match status" value="1"/>
</dbReference>
<dbReference type="SUPFAM" id="SSF51658">
    <property type="entry name" value="Xylose isomerase-like"/>
    <property type="match status" value="1"/>
</dbReference>
<sequence length="416" mass="47362">MQIDKGGFFHLTYCTKIHPCHGWEDLFASIQGYVPALKARLAPDKRFGLGLRLSATESLDLLDHGNLKKFKDFLSLHDIYVFTINGFPYGPFRRQSVKTSVFSPDWREDNRVAYTERLIEILAALLPPGTEGSISTLPLSYKPWIAPGDVRSMERIICNLAHIAGLLLLIKEEQGAVIHLDLEPEPDGLLENANEVVDFFQHWLLPYGAPILAGWTGMSLGRAQALLLEHIRICLDTCHLAVTYEDFAAVLDLFQANGIRVGKIQITSGLKVMLPETQEQRQVLSRRLEPFSQSPYLHQVIASRDDGTFGHYQDLAEILPQLSTVADRQWRIHFHMPLYIGTYEGLSSTQEETRAILQLVKERRVCRHLELETYTWEVLPPNIQVDILDCLEKEYQWTLQALDLQEELPRVIPLAS</sequence>
<dbReference type="EMBL" id="DTGR01000188">
    <property type="protein sequence ID" value="HHS30439.1"/>
    <property type="molecule type" value="Genomic_DNA"/>
</dbReference>
<proteinExistence type="predicted"/>
<keyword evidence="1" id="KW-0413">Isomerase</keyword>
<accession>A0A7V6A543</accession>
<comment type="caution">
    <text evidence="1">The sequence shown here is derived from an EMBL/GenBank/DDBJ whole genome shotgun (WGS) entry which is preliminary data.</text>
</comment>
<dbReference type="AlphaFoldDB" id="A0A7V6A543"/>
<dbReference type="NCBIfam" id="NF035939">
    <property type="entry name" value="TIM_EboE"/>
    <property type="match status" value="1"/>
</dbReference>
<evidence type="ECO:0000313" key="1">
    <source>
        <dbReference type="EMBL" id="HHS30439.1"/>
    </source>
</evidence>
<protein>
    <submittedName>
        <fullName evidence="1">Xylose isomerase</fullName>
    </submittedName>
</protein>